<dbReference type="RefSeq" id="WP_148759190.1">
    <property type="nucleotide sequence ID" value="NZ_VSRQ01000002.1"/>
</dbReference>
<dbReference type="Proteomes" id="UP000323505">
    <property type="component" value="Unassembled WGS sequence"/>
</dbReference>
<sequence>MNSSLDHLIPVATFCDQCTCGCPRLSVDPASDPSARIVITDDFGHFIQLSTAQLMSIVAQAQDGSLVRDVTAAVQQAE</sequence>
<accession>A0A5D3FU23</accession>
<keyword evidence="2" id="KW-1185">Reference proteome</keyword>
<name>A0A5D3FU23_9ACTN</name>
<organism evidence="1 2">
    <name type="scientific">Actinomadura decatromicini</name>
    <dbReference type="NCBI Taxonomy" id="2604572"/>
    <lineage>
        <taxon>Bacteria</taxon>
        <taxon>Bacillati</taxon>
        <taxon>Actinomycetota</taxon>
        <taxon>Actinomycetes</taxon>
        <taxon>Streptosporangiales</taxon>
        <taxon>Thermomonosporaceae</taxon>
        <taxon>Actinomadura</taxon>
    </lineage>
</organism>
<dbReference type="AlphaFoldDB" id="A0A5D3FU23"/>
<evidence type="ECO:0000313" key="2">
    <source>
        <dbReference type="Proteomes" id="UP000323505"/>
    </source>
</evidence>
<dbReference type="EMBL" id="VSRQ01000002">
    <property type="protein sequence ID" value="TYK51366.1"/>
    <property type="molecule type" value="Genomic_DNA"/>
</dbReference>
<gene>
    <name evidence="1" type="ORF">FXF68_13245</name>
</gene>
<evidence type="ECO:0000313" key="1">
    <source>
        <dbReference type="EMBL" id="TYK51366.1"/>
    </source>
</evidence>
<comment type="caution">
    <text evidence="1">The sequence shown here is derived from an EMBL/GenBank/DDBJ whole genome shotgun (WGS) entry which is preliminary data.</text>
</comment>
<evidence type="ECO:0008006" key="3">
    <source>
        <dbReference type="Google" id="ProtNLM"/>
    </source>
</evidence>
<protein>
    <recommendedName>
        <fullName evidence="3">DUF397 domain-containing protein</fullName>
    </recommendedName>
</protein>
<reference evidence="1 2" key="1">
    <citation type="submission" date="2019-08" db="EMBL/GenBank/DDBJ databases">
        <title>Actinomadura sp. nov. CYP1-5 isolated from mountain soil.</title>
        <authorList>
            <person name="Songsumanus A."/>
            <person name="Kuncharoen N."/>
            <person name="Kudo T."/>
            <person name="Yuki M."/>
            <person name="Igarashi Y."/>
            <person name="Tanasupawat S."/>
        </authorList>
    </citation>
    <scope>NUCLEOTIDE SEQUENCE [LARGE SCALE GENOMIC DNA]</scope>
    <source>
        <strain evidence="1 2">CYP1-5</strain>
    </source>
</reference>
<proteinExistence type="predicted"/>